<evidence type="ECO:0000313" key="2">
    <source>
        <dbReference type="EMBL" id="PKU94525.1"/>
    </source>
</evidence>
<gene>
    <name evidence="2" type="ORF">CQR56_1546</name>
</gene>
<evidence type="ECO:0000259" key="1">
    <source>
        <dbReference type="Pfam" id="PF15515"/>
    </source>
</evidence>
<protein>
    <submittedName>
        <fullName evidence="2">MvaI/BcnI restriction endonuclease family</fullName>
    </submittedName>
</protein>
<accession>A0A2N3QRM9</accession>
<dbReference type="Gene3D" id="3.30.70.3570">
    <property type="entry name" value="MvaI/BcnI restriction endonuclease, recognition domain"/>
    <property type="match status" value="1"/>
</dbReference>
<dbReference type="InterPro" id="IPR029127">
    <property type="entry name" value="MvaI_BcnI"/>
</dbReference>
<dbReference type="EMBL" id="PCHB01000018">
    <property type="protein sequence ID" value="PKU94525.1"/>
    <property type="molecule type" value="Genomic_DNA"/>
</dbReference>
<dbReference type="Pfam" id="PF15515">
    <property type="entry name" value="MvaI_BcnI"/>
    <property type="match status" value="1"/>
</dbReference>
<dbReference type="InterPro" id="IPR043004">
    <property type="entry name" value="MvaI_BcnI_cat"/>
</dbReference>
<comment type="caution">
    <text evidence="2">The sequence shown here is derived from an EMBL/GenBank/DDBJ whole genome shotgun (WGS) entry which is preliminary data.</text>
</comment>
<dbReference type="GO" id="GO:0004519">
    <property type="term" value="F:endonuclease activity"/>
    <property type="evidence" value="ECO:0007669"/>
    <property type="project" value="UniProtKB-KW"/>
</dbReference>
<evidence type="ECO:0000313" key="3">
    <source>
        <dbReference type="Proteomes" id="UP000233783"/>
    </source>
</evidence>
<dbReference type="InterPro" id="IPR043005">
    <property type="entry name" value="MvaI_BcnI_rec"/>
</dbReference>
<dbReference type="AlphaFoldDB" id="A0A2N3QRM9"/>
<keyword evidence="2" id="KW-0378">Hydrolase</keyword>
<dbReference type="Gene3D" id="3.40.210.20">
    <property type="entry name" value="MvaI/BcnI restriction endonuclease, catalytic domain"/>
    <property type="match status" value="1"/>
</dbReference>
<organism evidence="2 3">
    <name type="scientific">Bifidobacterium pseudolongum subsp. globosum</name>
    <dbReference type="NCBI Taxonomy" id="1690"/>
    <lineage>
        <taxon>Bacteria</taxon>
        <taxon>Bacillati</taxon>
        <taxon>Actinomycetota</taxon>
        <taxon>Actinomycetes</taxon>
        <taxon>Bifidobacteriales</taxon>
        <taxon>Bifidobacteriaceae</taxon>
        <taxon>Bifidobacterium</taxon>
    </lineage>
</organism>
<sequence>MSDTHVNDDRQWFDVADIQQVHDLLTRAGAESIWVKCLTRNHNSKQQVWLASDPSDLSFLPLGVPSYTPAKSQKKKAGAPVIQIPVPWHWVTPNGEFDAPNAKMCYYPQYPEVRFSGFLQGCKEAPSELLGESKRGHELNRCLFFGPVKDKDGTISHVVGLVVGAPSSASHYVLDMDTFEEGHICPVKYKTEHTVGEISILEKALVKIIGRKITPWRMLNDGQQVRPYIAPNAPGLTLEAELGVGENAIPGPDFDVWELKAIKQPSLERLSNHRVTLFTPQPDLGWTTRHSQAEFVLRYGHVSGTDESGEPNEYYFTSGDINRFGEDKDRAKLNLKLEGFIDAKHFDPNGMIALYDKETGELAAGWSYLKLLEHWQRKHDRAAYVPYLKEGRGDSTTVEFGPLITLGISTSFGLFLQAFQDGKAVYDPGVKITLKNGKWASHPRSQFRINLKDIGAIYQKVREVDLRASEAVQEEGR</sequence>
<keyword evidence="2" id="KW-0255">Endonuclease</keyword>
<keyword evidence="2" id="KW-0540">Nuclease</keyword>
<proteinExistence type="predicted"/>
<name>A0A2N3QRM9_9BIFI</name>
<reference evidence="2 3" key="1">
    <citation type="submission" date="2017-10" db="EMBL/GenBank/DDBJ databases">
        <title>Bifidobacterium genomics.</title>
        <authorList>
            <person name="Lugli G.A."/>
            <person name="Milani C."/>
            <person name="Mancabelli L."/>
        </authorList>
    </citation>
    <scope>NUCLEOTIDE SEQUENCE [LARGE SCALE GENOMIC DNA]</scope>
    <source>
        <strain evidence="2 3">1744B</strain>
    </source>
</reference>
<dbReference type="RefSeq" id="WP_101393836.1">
    <property type="nucleotide sequence ID" value="NZ_PCHB01000018.1"/>
</dbReference>
<feature type="domain" description="MvaI/BcnI restriction endonuclease" evidence="1">
    <location>
        <begin position="235"/>
        <end position="458"/>
    </location>
</feature>
<dbReference type="Proteomes" id="UP000233783">
    <property type="component" value="Unassembled WGS sequence"/>
</dbReference>